<sequence>MEDEMTKLKLANEEDDQAHDHEESDEVEEDFKLCLVRKVLTNSTAHFLSLRNMLAEVWHPIEGVTITEMEDKRILSRFYNELDLKNVVDGMFRFFNRHLIIFHKLDNGEGKALTIRLHVGRNDKAIRELHRRIYGLRCNNCIKRN</sequence>
<dbReference type="Proteomes" id="UP000828251">
    <property type="component" value="Unassembled WGS sequence"/>
</dbReference>
<feature type="domain" description="DUF4283" evidence="2">
    <location>
        <begin position="28"/>
        <end position="107"/>
    </location>
</feature>
<accession>A0A9D3V6K8</accession>
<protein>
    <recommendedName>
        <fullName evidence="2">DUF4283 domain-containing protein</fullName>
    </recommendedName>
</protein>
<feature type="compositionally biased region" description="Basic and acidic residues" evidence="1">
    <location>
        <begin position="1"/>
        <end position="22"/>
    </location>
</feature>
<proteinExistence type="predicted"/>
<dbReference type="EMBL" id="JAIQCV010000008">
    <property type="protein sequence ID" value="KAH1072636.1"/>
    <property type="molecule type" value="Genomic_DNA"/>
</dbReference>
<evidence type="ECO:0000256" key="1">
    <source>
        <dbReference type="SAM" id="MobiDB-lite"/>
    </source>
</evidence>
<feature type="region of interest" description="Disordered" evidence="1">
    <location>
        <begin position="1"/>
        <end position="25"/>
    </location>
</feature>
<gene>
    <name evidence="3" type="ORF">J1N35_024964</name>
</gene>
<dbReference type="OrthoDB" id="1707487at2759"/>
<keyword evidence="4" id="KW-1185">Reference proteome</keyword>
<evidence type="ECO:0000313" key="3">
    <source>
        <dbReference type="EMBL" id="KAH1072636.1"/>
    </source>
</evidence>
<dbReference type="AlphaFoldDB" id="A0A9D3V6K8"/>
<evidence type="ECO:0000259" key="2">
    <source>
        <dbReference type="Pfam" id="PF14111"/>
    </source>
</evidence>
<comment type="caution">
    <text evidence="3">The sequence shown here is derived from an EMBL/GenBank/DDBJ whole genome shotgun (WGS) entry which is preliminary data.</text>
</comment>
<evidence type="ECO:0000313" key="4">
    <source>
        <dbReference type="Proteomes" id="UP000828251"/>
    </source>
</evidence>
<reference evidence="3 4" key="1">
    <citation type="journal article" date="2021" name="Plant Biotechnol. J.">
        <title>Multi-omics assisted identification of the key and species-specific regulatory components of drought-tolerant mechanisms in Gossypium stocksii.</title>
        <authorList>
            <person name="Yu D."/>
            <person name="Ke L."/>
            <person name="Zhang D."/>
            <person name="Wu Y."/>
            <person name="Sun Y."/>
            <person name="Mei J."/>
            <person name="Sun J."/>
            <person name="Sun Y."/>
        </authorList>
    </citation>
    <scope>NUCLEOTIDE SEQUENCE [LARGE SCALE GENOMIC DNA]</scope>
    <source>
        <strain evidence="4">cv. E1</strain>
        <tissue evidence="3">Leaf</tissue>
    </source>
</reference>
<dbReference type="Pfam" id="PF14111">
    <property type="entry name" value="DUF4283"/>
    <property type="match status" value="1"/>
</dbReference>
<name>A0A9D3V6K8_9ROSI</name>
<organism evidence="3 4">
    <name type="scientific">Gossypium stocksii</name>
    <dbReference type="NCBI Taxonomy" id="47602"/>
    <lineage>
        <taxon>Eukaryota</taxon>
        <taxon>Viridiplantae</taxon>
        <taxon>Streptophyta</taxon>
        <taxon>Embryophyta</taxon>
        <taxon>Tracheophyta</taxon>
        <taxon>Spermatophyta</taxon>
        <taxon>Magnoliopsida</taxon>
        <taxon>eudicotyledons</taxon>
        <taxon>Gunneridae</taxon>
        <taxon>Pentapetalae</taxon>
        <taxon>rosids</taxon>
        <taxon>malvids</taxon>
        <taxon>Malvales</taxon>
        <taxon>Malvaceae</taxon>
        <taxon>Malvoideae</taxon>
        <taxon>Gossypium</taxon>
    </lineage>
</organism>
<dbReference type="InterPro" id="IPR025558">
    <property type="entry name" value="DUF4283"/>
</dbReference>